<protein>
    <submittedName>
        <fullName evidence="1">Uncharacterized protein</fullName>
    </submittedName>
</protein>
<reference evidence="1 2" key="1">
    <citation type="submission" date="2023-08" db="EMBL/GenBank/DDBJ databases">
        <title>Pathogen: clinical or host-associated sample.</title>
        <authorList>
            <person name="Hergert J."/>
            <person name="Casey R."/>
            <person name="Wagner J."/>
            <person name="Young E.L."/>
            <person name="Oakeson K.F."/>
        </authorList>
    </citation>
    <scope>NUCLEOTIDE SEQUENCE [LARGE SCALE GENOMIC DNA]</scope>
    <source>
        <strain evidence="1 2">UPHL-collab-2</strain>
    </source>
</reference>
<evidence type="ECO:0000313" key="2">
    <source>
        <dbReference type="Proteomes" id="UP001225788"/>
    </source>
</evidence>
<sequence length="68" mass="7378">MAEVQDIKFDVEIDPRIHAVEAVKELVPSIGAIIDGGAKVEIEFSTKMSVGVTSQRHAVTVSISKDRE</sequence>
<proteinExistence type="predicted"/>
<dbReference type="RefSeq" id="WP_306156835.1">
    <property type="nucleotide sequence ID" value="NZ_CP132314.1"/>
</dbReference>
<dbReference type="Proteomes" id="UP001225788">
    <property type="component" value="Chromosome"/>
</dbReference>
<evidence type="ECO:0000313" key="1">
    <source>
        <dbReference type="EMBL" id="WLS01740.1"/>
    </source>
</evidence>
<keyword evidence="2" id="KW-1185">Reference proteome</keyword>
<accession>A0ABY9K1B6</accession>
<organism evidence="1 2">
    <name type="scientific">Shinella oryzae</name>
    <dbReference type="NCBI Taxonomy" id="2871820"/>
    <lineage>
        <taxon>Bacteria</taxon>
        <taxon>Pseudomonadati</taxon>
        <taxon>Pseudomonadota</taxon>
        <taxon>Alphaproteobacteria</taxon>
        <taxon>Hyphomicrobiales</taxon>
        <taxon>Rhizobiaceae</taxon>
        <taxon>Shinella</taxon>
    </lineage>
</organism>
<dbReference type="EMBL" id="CP132314">
    <property type="protein sequence ID" value="WLS01740.1"/>
    <property type="molecule type" value="Genomic_DNA"/>
</dbReference>
<gene>
    <name evidence="1" type="ORF">Q9315_09795</name>
</gene>
<name>A0ABY9K1B6_9HYPH</name>